<dbReference type="EMBL" id="CAJVPZ010005118">
    <property type="protein sequence ID" value="CAG8556769.1"/>
    <property type="molecule type" value="Genomic_DNA"/>
</dbReference>
<evidence type="ECO:0000313" key="3">
    <source>
        <dbReference type="Proteomes" id="UP000789396"/>
    </source>
</evidence>
<protein>
    <submittedName>
        <fullName evidence="2">1239_t:CDS:1</fullName>
    </submittedName>
</protein>
<accession>A0A9N9BAC0</accession>
<comment type="caution">
    <text evidence="2">The sequence shown here is derived from an EMBL/GenBank/DDBJ whole genome shotgun (WGS) entry which is preliminary data.</text>
</comment>
<dbReference type="OrthoDB" id="10376014at2759"/>
<feature type="non-terminal residue" evidence="2">
    <location>
        <position position="88"/>
    </location>
</feature>
<reference evidence="2" key="1">
    <citation type="submission" date="2021-06" db="EMBL/GenBank/DDBJ databases">
        <authorList>
            <person name="Kallberg Y."/>
            <person name="Tangrot J."/>
            <person name="Rosling A."/>
        </authorList>
    </citation>
    <scope>NUCLEOTIDE SEQUENCE</scope>
    <source>
        <strain evidence="2">IN212</strain>
    </source>
</reference>
<keyword evidence="3" id="KW-1185">Reference proteome</keyword>
<gene>
    <name evidence="2" type="ORF">RFULGI_LOCUS4885</name>
</gene>
<evidence type="ECO:0000313" key="2">
    <source>
        <dbReference type="EMBL" id="CAG8556769.1"/>
    </source>
</evidence>
<organism evidence="2 3">
    <name type="scientific">Racocetra fulgida</name>
    <dbReference type="NCBI Taxonomy" id="60492"/>
    <lineage>
        <taxon>Eukaryota</taxon>
        <taxon>Fungi</taxon>
        <taxon>Fungi incertae sedis</taxon>
        <taxon>Mucoromycota</taxon>
        <taxon>Glomeromycotina</taxon>
        <taxon>Glomeromycetes</taxon>
        <taxon>Diversisporales</taxon>
        <taxon>Gigasporaceae</taxon>
        <taxon>Racocetra</taxon>
    </lineage>
</organism>
<feature type="region of interest" description="Disordered" evidence="1">
    <location>
        <begin position="1"/>
        <end position="21"/>
    </location>
</feature>
<name>A0A9N9BAC0_9GLOM</name>
<sequence length="88" mass="10039">MSYQREYPFPSNQDDYFDNLPSYKSNNSFDIEECIGSSQDTIASEEFFAPLTNEEVNDTIQSNVNVNEIGQKLNSKSETSINNVKDQN</sequence>
<dbReference type="Proteomes" id="UP000789396">
    <property type="component" value="Unassembled WGS sequence"/>
</dbReference>
<evidence type="ECO:0000256" key="1">
    <source>
        <dbReference type="SAM" id="MobiDB-lite"/>
    </source>
</evidence>
<dbReference type="AlphaFoldDB" id="A0A9N9BAC0"/>
<proteinExistence type="predicted"/>